<feature type="region of interest" description="Disordered" evidence="1">
    <location>
        <begin position="1"/>
        <end position="49"/>
    </location>
</feature>
<organism evidence="2 3">
    <name type="scientific">Cyclostephanos tholiformis</name>
    <dbReference type="NCBI Taxonomy" id="382380"/>
    <lineage>
        <taxon>Eukaryota</taxon>
        <taxon>Sar</taxon>
        <taxon>Stramenopiles</taxon>
        <taxon>Ochrophyta</taxon>
        <taxon>Bacillariophyta</taxon>
        <taxon>Coscinodiscophyceae</taxon>
        <taxon>Thalassiosirophycidae</taxon>
        <taxon>Stephanodiscales</taxon>
        <taxon>Stephanodiscaceae</taxon>
        <taxon>Cyclostephanos</taxon>
    </lineage>
</organism>
<feature type="compositionally biased region" description="Acidic residues" evidence="1">
    <location>
        <begin position="70"/>
        <end position="85"/>
    </location>
</feature>
<protein>
    <submittedName>
        <fullName evidence="2">Uncharacterized protein</fullName>
    </submittedName>
</protein>
<evidence type="ECO:0000313" key="3">
    <source>
        <dbReference type="Proteomes" id="UP001530377"/>
    </source>
</evidence>
<evidence type="ECO:0000256" key="1">
    <source>
        <dbReference type="SAM" id="MobiDB-lite"/>
    </source>
</evidence>
<dbReference type="AlphaFoldDB" id="A0ABD3SBN8"/>
<sequence>MTTSASPSPCYCGNAAGSSRTASPYPPSQDYLPRPDDLPTKSTGTEPREDCRRRLLATRRPLYHRRGGDDDAVDEYVGVDDHDDDDDISRAMGGMAATMPDPNRIHRRVTRLGRDLNELRCRGNDLAVRVASLTMENDVREGELSSMSEKVRCARERLDRMRRCLLDETGGGGADGGERTGDGDGMTMKGKGGGGLRDALLSGTREIRTLRFRLACRVFDMHRLDVGEQYSDGNDGGRHDADDAADAKIDNVAATGVGKIGGLPLPHAGPVLYGVIPSAVLASSLRLVASLTQLVASCLGVVLPHPILVFFEECHKCGSVYDFGGDVIDVSSDCDGRDDDGDDDDDDEYFGGDDNRTRLCDACLNEGMSRISPTKSPTQQHPRLIPHSQEKRRSSFLAIVGSSARRVASLTTSATSLAFAHMPALPPGTYHDRGPAPNASPSGNDDPPPAFAGSNDAISMSPDSISRRVDRASFAYLRESYDKSATEYVLNPPRWRDETSTCGGGGGESNNGREGDIAEGGMRRPTTFSDREEFRAAEERFATGLQLLQNDIVALCFRAGVDVSTLWPAESVLLNLHSLCRHCRRMADGGEYLLMSR</sequence>
<feature type="region of interest" description="Disordered" evidence="1">
    <location>
        <begin position="370"/>
        <end position="389"/>
    </location>
</feature>
<feature type="compositionally biased region" description="Polar residues" evidence="1">
    <location>
        <begin position="371"/>
        <end position="381"/>
    </location>
</feature>
<reference evidence="2 3" key="1">
    <citation type="submission" date="2024-10" db="EMBL/GenBank/DDBJ databases">
        <title>Updated reference genomes for cyclostephanoid diatoms.</title>
        <authorList>
            <person name="Roberts W.R."/>
            <person name="Alverson A.J."/>
        </authorList>
    </citation>
    <scope>NUCLEOTIDE SEQUENCE [LARGE SCALE GENOMIC DNA]</scope>
    <source>
        <strain evidence="2 3">AJA228-03</strain>
    </source>
</reference>
<keyword evidence="3" id="KW-1185">Reference proteome</keyword>
<comment type="caution">
    <text evidence="2">The sequence shown here is derived from an EMBL/GenBank/DDBJ whole genome shotgun (WGS) entry which is preliminary data.</text>
</comment>
<feature type="region of interest" description="Disordered" evidence="1">
    <location>
        <begin position="334"/>
        <end position="353"/>
    </location>
</feature>
<evidence type="ECO:0000313" key="2">
    <source>
        <dbReference type="EMBL" id="KAL3821942.1"/>
    </source>
</evidence>
<feature type="region of interest" description="Disordered" evidence="1">
    <location>
        <begin position="494"/>
        <end position="525"/>
    </location>
</feature>
<dbReference type="EMBL" id="JALLPB020000078">
    <property type="protein sequence ID" value="KAL3821942.1"/>
    <property type="molecule type" value="Genomic_DNA"/>
</dbReference>
<accession>A0ABD3SBN8</accession>
<feature type="region of interest" description="Disordered" evidence="1">
    <location>
        <begin position="64"/>
        <end position="85"/>
    </location>
</feature>
<dbReference type="Proteomes" id="UP001530377">
    <property type="component" value="Unassembled WGS sequence"/>
</dbReference>
<feature type="region of interest" description="Disordered" evidence="1">
    <location>
        <begin position="426"/>
        <end position="464"/>
    </location>
</feature>
<gene>
    <name evidence="2" type="ORF">ACHAXA_004430</name>
</gene>
<feature type="region of interest" description="Disordered" evidence="1">
    <location>
        <begin position="170"/>
        <end position="191"/>
    </location>
</feature>
<name>A0ABD3SBN8_9STRA</name>
<feature type="compositionally biased region" description="Acidic residues" evidence="1">
    <location>
        <begin position="336"/>
        <end position="351"/>
    </location>
</feature>
<proteinExistence type="predicted"/>